<reference evidence="2 3" key="1">
    <citation type="submission" date="2014-10" db="EMBL/GenBank/DDBJ databases">
        <title>Genome sequence of Erwinia typographi M043b.</title>
        <authorList>
            <person name="Chan K.-G."/>
            <person name="Tan W.-S."/>
        </authorList>
    </citation>
    <scope>NUCLEOTIDE SEQUENCE [LARGE SCALE GENOMIC DNA]</scope>
    <source>
        <strain evidence="2 3">M043b</strain>
    </source>
</reference>
<dbReference type="EMBL" id="JRUQ01000006">
    <property type="protein sequence ID" value="KGT95913.1"/>
    <property type="molecule type" value="Genomic_DNA"/>
</dbReference>
<dbReference type="PANTHER" id="PTHR34408">
    <property type="entry name" value="FAMILY PROTEIN, PUTATIVE-RELATED"/>
    <property type="match status" value="1"/>
</dbReference>
<proteinExistence type="predicted"/>
<organism evidence="2 3">
    <name type="scientific">Erwinia typographi</name>
    <dbReference type="NCBI Taxonomy" id="371042"/>
    <lineage>
        <taxon>Bacteria</taxon>
        <taxon>Pseudomonadati</taxon>
        <taxon>Pseudomonadota</taxon>
        <taxon>Gammaproteobacteria</taxon>
        <taxon>Enterobacterales</taxon>
        <taxon>Erwiniaceae</taxon>
        <taxon>Erwinia</taxon>
    </lineage>
</organism>
<dbReference type="STRING" id="371042.NG99_01675"/>
<sequence length="192" mass="21872">MLNITPSFLWKISQHYLSNKSLLNSQRRNMGALASPINRWFSFYDINTDLRIAHFLAQACVETANFSALTEHARNGGKEYEPDTRTGRMVGNKFPGDGPKYIGRGMLHLTGRENYDRYGKILHEDLVNHPSSVAEDPNIAVKTACEFWRRRFVNPHADKDDLQAVTYIVNGGYNGLSQRKLALDRIKKEMGI</sequence>
<gene>
    <name evidence="2" type="ORF">NG99_01675</name>
</gene>
<dbReference type="Pfam" id="PF00182">
    <property type="entry name" value="Glyco_hydro_19"/>
    <property type="match status" value="1"/>
</dbReference>
<evidence type="ECO:0000313" key="3">
    <source>
        <dbReference type="Proteomes" id="UP000030351"/>
    </source>
</evidence>
<dbReference type="InterPro" id="IPR023346">
    <property type="entry name" value="Lysozyme-like_dom_sf"/>
</dbReference>
<dbReference type="GO" id="GO:0004568">
    <property type="term" value="F:chitinase activity"/>
    <property type="evidence" value="ECO:0007669"/>
    <property type="project" value="InterPro"/>
</dbReference>
<dbReference type="Proteomes" id="UP000030351">
    <property type="component" value="Unassembled WGS sequence"/>
</dbReference>
<feature type="domain" description="Glycoside hydrolase family 19 catalytic" evidence="1">
    <location>
        <begin position="51"/>
        <end position="150"/>
    </location>
</feature>
<dbReference type="AlphaFoldDB" id="A0A0A4ADK1"/>
<protein>
    <submittedName>
        <fullName evidence="2">Glycoside hydrolase</fullName>
    </submittedName>
</protein>
<dbReference type="OrthoDB" id="9798982at2"/>
<dbReference type="Gene3D" id="1.10.530.10">
    <property type="match status" value="1"/>
</dbReference>
<name>A0A0A4ADK1_9GAMM</name>
<dbReference type="InterPro" id="IPR052354">
    <property type="entry name" value="Cell_Wall_Dynamics_Protein"/>
</dbReference>
<accession>A0A0A4ADK1</accession>
<dbReference type="InterPro" id="IPR000726">
    <property type="entry name" value="Glyco_hydro_19_cat"/>
</dbReference>
<keyword evidence="2" id="KW-0378">Hydrolase</keyword>
<evidence type="ECO:0000313" key="2">
    <source>
        <dbReference type="EMBL" id="KGT95913.1"/>
    </source>
</evidence>
<dbReference type="GO" id="GO:0016998">
    <property type="term" value="P:cell wall macromolecule catabolic process"/>
    <property type="evidence" value="ECO:0007669"/>
    <property type="project" value="InterPro"/>
</dbReference>
<dbReference type="eggNOG" id="COG3179">
    <property type="taxonomic scope" value="Bacteria"/>
</dbReference>
<evidence type="ECO:0000259" key="1">
    <source>
        <dbReference type="Pfam" id="PF00182"/>
    </source>
</evidence>
<dbReference type="GO" id="GO:0006032">
    <property type="term" value="P:chitin catabolic process"/>
    <property type="evidence" value="ECO:0007669"/>
    <property type="project" value="InterPro"/>
</dbReference>
<keyword evidence="3" id="KW-1185">Reference proteome</keyword>
<dbReference type="SUPFAM" id="SSF53955">
    <property type="entry name" value="Lysozyme-like"/>
    <property type="match status" value="1"/>
</dbReference>
<dbReference type="PANTHER" id="PTHR34408:SF2">
    <property type="entry name" value="CELL WALL-BINDING PROTEIN YWSB"/>
    <property type="match status" value="1"/>
</dbReference>
<comment type="caution">
    <text evidence="2">The sequence shown here is derived from an EMBL/GenBank/DDBJ whole genome shotgun (WGS) entry which is preliminary data.</text>
</comment>